<feature type="domain" description="CCHC FOG-type" evidence="15">
    <location>
        <begin position="246"/>
        <end position="279"/>
    </location>
</feature>
<feature type="compositionally biased region" description="Basic and acidic residues" evidence="13">
    <location>
        <begin position="83"/>
        <end position="100"/>
    </location>
</feature>
<dbReference type="GO" id="GO:0045944">
    <property type="term" value="P:positive regulation of transcription by RNA polymerase II"/>
    <property type="evidence" value="ECO:0007669"/>
    <property type="project" value="TreeGrafter"/>
</dbReference>
<evidence type="ECO:0000256" key="5">
    <source>
        <dbReference type="ARBA" id="ARBA00022771"/>
    </source>
</evidence>
<dbReference type="GO" id="GO:0003677">
    <property type="term" value="F:DNA binding"/>
    <property type="evidence" value="ECO:0007669"/>
    <property type="project" value="UniProtKB-KW"/>
</dbReference>
<dbReference type="GO" id="GO:0009653">
    <property type="term" value="P:anatomical structure morphogenesis"/>
    <property type="evidence" value="ECO:0007669"/>
    <property type="project" value="UniProtKB-ARBA"/>
</dbReference>
<dbReference type="PANTHER" id="PTHR12958:SF5">
    <property type="entry name" value="ZINC FINGER PROTEIN ZFPM2"/>
    <property type="match status" value="1"/>
</dbReference>
<dbReference type="GO" id="GO:0005634">
    <property type="term" value="C:nucleus"/>
    <property type="evidence" value="ECO:0007669"/>
    <property type="project" value="UniProtKB-SubCell"/>
</dbReference>
<dbReference type="InterPro" id="IPR049361">
    <property type="entry name" value="ZFPM1/2_PR"/>
</dbReference>
<dbReference type="InterPro" id="IPR036236">
    <property type="entry name" value="Znf_C2H2_sf"/>
</dbReference>
<keyword evidence="4" id="KW-0677">Repeat</keyword>
<dbReference type="PROSITE" id="PS50157">
    <property type="entry name" value="ZINC_FINGER_C2H2_2"/>
    <property type="match status" value="2"/>
</dbReference>
<evidence type="ECO:0000256" key="7">
    <source>
        <dbReference type="ARBA" id="ARBA00023015"/>
    </source>
</evidence>
<reference evidence="17" key="1">
    <citation type="submission" date="2025-08" db="UniProtKB">
        <authorList>
            <consortium name="RefSeq"/>
        </authorList>
    </citation>
    <scope>IDENTIFICATION</scope>
</reference>
<dbReference type="FunCoup" id="A0A6J2W2W4">
    <property type="interactions" value="566"/>
</dbReference>
<dbReference type="AlphaFoldDB" id="A0A6J2W2W4"/>
<dbReference type="Pfam" id="PF00096">
    <property type="entry name" value="zf-C2H2"/>
    <property type="match status" value="1"/>
</dbReference>
<accession>A0A6J2W2W4</accession>
<dbReference type="OrthoDB" id="9872130at2759"/>
<evidence type="ECO:0000256" key="4">
    <source>
        <dbReference type="ARBA" id="ARBA00022737"/>
    </source>
</evidence>
<dbReference type="GO" id="GO:0030154">
    <property type="term" value="P:cell differentiation"/>
    <property type="evidence" value="ECO:0007669"/>
    <property type="project" value="UniProtKB-ARBA"/>
</dbReference>
<feature type="domain" description="C2H2-type" evidence="14">
    <location>
        <begin position="298"/>
        <end position="327"/>
    </location>
</feature>
<feature type="domain" description="C2H2-type" evidence="14">
    <location>
        <begin position="365"/>
        <end position="394"/>
    </location>
</feature>
<keyword evidence="5 12" id="KW-0863">Zinc-finger</keyword>
<evidence type="ECO:0000256" key="2">
    <source>
        <dbReference type="ARBA" id="ARBA00022491"/>
    </source>
</evidence>
<dbReference type="PROSITE" id="PS51810">
    <property type="entry name" value="ZF_CCHC_FOG"/>
    <property type="match status" value="5"/>
</dbReference>
<keyword evidence="6" id="KW-0862">Zinc</keyword>
<dbReference type="InterPro" id="IPR034731">
    <property type="entry name" value="Znf_CCHC_FOG"/>
</dbReference>
<evidence type="ECO:0000313" key="16">
    <source>
        <dbReference type="Proteomes" id="UP000504632"/>
    </source>
</evidence>
<evidence type="ECO:0000256" key="1">
    <source>
        <dbReference type="ARBA" id="ARBA00004123"/>
    </source>
</evidence>
<evidence type="ECO:0000256" key="8">
    <source>
        <dbReference type="ARBA" id="ARBA00023125"/>
    </source>
</evidence>
<evidence type="ECO:0000256" key="3">
    <source>
        <dbReference type="ARBA" id="ARBA00022723"/>
    </source>
</evidence>
<evidence type="ECO:0000259" key="14">
    <source>
        <dbReference type="PROSITE" id="PS50157"/>
    </source>
</evidence>
<dbReference type="Pfam" id="PF25445">
    <property type="entry name" value="CCHC_ZFPM2"/>
    <property type="match status" value="1"/>
</dbReference>
<feature type="domain" description="CCHC FOG-type" evidence="15">
    <location>
        <begin position="680"/>
        <end position="713"/>
    </location>
</feature>
<dbReference type="GO" id="GO:0061629">
    <property type="term" value="F:RNA polymerase II-specific DNA-binding transcription factor binding"/>
    <property type="evidence" value="ECO:0007669"/>
    <property type="project" value="InterPro"/>
</dbReference>
<comment type="subcellular location">
    <subcellularLocation>
        <location evidence="1">Nucleus</location>
    </subcellularLocation>
</comment>
<keyword evidence="8" id="KW-0238">DNA-binding</keyword>
<feature type="domain" description="CCHC FOG-type" evidence="15">
    <location>
        <begin position="543"/>
        <end position="576"/>
    </location>
</feature>
<feature type="compositionally biased region" description="Basic and acidic residues" evidence="13">
    <location>
        <begin position="432"/>
        <end position="449"/>
    </location>
</feature>
<feature type="compositionally biased region" description="Basic and acidic residues" evidence="13">
    <location>
        <begin position="387"/>
        <end position="407"/>
    </location>
</feature>
<keyword evidence="10" id="KW-0804">Transcription</keyword>
<dbReference type="CTD" id="568996"/>
<feature type="region of interest" description="Disordered" evidence="13">
    <location>
        <begin position="387"/>
        <end position="483"/>
    </location>
</feature>
<dbReference type="SUPFAM" id="SSF57667">
    <property type="entry name" value="beta-beta-alpha zinc fingers"/>
    <property type="match status" value="6"/>
</dbReference>
<feature type="region of interest" description="Disordered" evidence="13">
    <location>
        <begin position="68"/>
        <end position="100"/>
    </location>
</feature>
<dbReference type="Gene3D" id="3.30.160.60">
    <property type="entry name" value="Classic Zinc Finger"/>
    <property type="match status" value="2"/>
</dbReference>
<feature type="compositionally biased region" description="Polar residues" evidence="13">
    <location>
        <begin position="1056"/>
        <end position="1077"/>
    </location>
</feature>
<dbReference type="Gene3D" id="2.170.270.10">
    <property type="entry name" value="SET domain"/>
    <property type="match status" value="1"/>
</dbReference>
<dbReference type="GO" id="GO:0000122">
    <property type="term" value="P:negative regulation of transcription by RNA polymerase II"/>
    <property type="evidence" value="ECO:0007669"/>
    <property type="project" value="TreeGrafter"/>
</dbReference>
<feature type="compositionally biased region" description="Acidic residues" evidence="13">
    <location>
        <begin position="18"/>
        <end position="33"/>
    </location>
</feature>
<evidence type="ECO:0000313" key="17">
    <source>
        <dbReference type="RefSeq" id="XP_030638568.1"/>
    </source>
</evidence>
<dbReference type="Proteomes" id="UP000504632">
    <property type="component" value="Chromosome 8"/>
</dbReference>
<dbReference type="InterPro" id="IPR046341">
    <property type="entry name" value="SET_dom_sf"/>
</dbReference>
<feature type="region of interest" description="Disordered" evidence="13">
    <location>
        <begin position="989"/>
        <end position="1114"/>
    </location>
</feature>
<keyword evidence="16" id="KW-1185">Reference proteome</keyword>
<dbReference type="GO" id="GO:0008270">
    <property type="term" value="F:zinc ion binding"/>
    <property type="evidence" value="ECO:0007669"/>
    <property type="project" value="UniProtKB-KW"/>
</dbReference>
<evidence type="ECO:0000256" key="10">
    <source>
        <dbReference type="ARBA" id="ARBA00023163"/>
    </source>
</evidence>
<evidence type="ECO:0000259" key="15">
    <source>
        <dbReference type="PROSITE" id="PS51810"/>
    </source>
</evidence>
<keyword evidence="3" id="KW-0479">Metal-binding</keyword>
<feature type="region of interest" description="Disordered" evidence="13">
    <location>
        <begin position="653"/>
        <end position="681"/>
    </location>
</feature>
<feature type="domain" description="CCHC FOG-type" evidence="15">
    <location>
        <begin position="1111"/>
        <end position="1144"/>
    </location>
</feature>
<keyword evidence="7" id="KW-0805">Transcription regulation</keyword>
<evidence type="ECO:0000256" key="13">
    <source>
        <dbReference type="SAM" id="MobiDB-lite"/>
    </source>
</evidence>
<evidence type="ECO:0000256" key="12">
    <source>
        <dbReference type="PROSITE-ProRule" id="PRU00042"/>
    </source>
</evidence>
<protein>
    <submittedName>
        <fullName evidence="17">Zinc finger protein ZFPM2a</fullName>
    </submittedName>
</protein>
<evidence type="ECO:0000256" key="6">
    <source>
        <dbReference type="ARBA" id="ARBA00022833"/>
    </source>
</evidence>
<name>A0A6J2W2W4_CHACN</name>
<keyword evidence="11" id="KW-0539">Nucleus</keyword>
<feature type="compositionally biased region" description="Polar residues" evidence="13">
    <location>
        <begin position="464"/>
        <end position="483"/>
    </location>
</feature>
<dbReference type="InParanoid" id="A0A6J2W2W4"/>
<gene>
    <name evidence="17" type="primary">zfpm2a</name>
</gene>
<keyword evidence="9" id="KW-0010">Activator</keyword>
<dbReference type="InterPro" id="IPR013087">
    <property type="entry name" value="Znf_C2H2_type"/>
</dbReference>
<evidence type="ECO:0000256" key="9">
    <source>
        <dbReference type="ARBA" id="ARBA00023159"/>
    </source>
</evidence>
<dbReference type="InterPro" id="IPR059121">
    <property type="entry name" value="CCHC_ZFPM2-like"/>
</dbReference>
<evidence type="ECO:0000256" key="11">
    <source>
        <dbReference type="ARBA" id="ARBA00023242"/>
    </source>
</evidence>
<dbReference type="InterPro" id="IPR039746">
    <property type="entry name" value="FOG"/>
</dbReference>
<feature type="domain" description="CCHC FOG-type" evidence="15">
    <location>
        <begin position="843"/>
        <end position="876"/>
    </location>
</feature>
<dbReference type="CDD" id="cd19216">
    <property type="entry name" value="PR-SET_ZFPM2"/>
    <property type="match status" value="1"/>
</dbReference>
<dbReference type="Pfam" id="PF21182">
    <property type="entry name" value="FOG1-like_PR"/>
    <property type="match status" value="1"/>
</dbReference>
<dbReference type="GeneID" id="115819152"/>
<keyword evidence="2" id="KW-0678">Repressor</keyword>
<dbReference type="RefSeq" id="XP_030638568.1">
    <property type="nucleotide sequence ID" value="XM_030782708.1"/>
</dbReference>
<feature type="compositionally biased region" description="Polar residues" evidence="13">
    <location>
        <begin position="664"/>
        <end position="676"/>
    </location>
</feature>
<sequence length="1149" mass="127258">MSRRKQSNPRQIKRPLEDGLEEEEEECVSEENELVAKEEFSVEENFPAEFEPENLSCEDMEFFCNRGEEDTTREVGESDMDGQNEKARHPPVEPEEWDGPRELDLYHKDGERRIHSRQQLPVGTTWGPFEGKIETNTDGSGLKTKGAVPVVLSAGPRWLLNVTWQGAEDNKNNCVVYSKGGQLWCTTTKNMMEGEELVAFAVDFDSRLQAVNHMSLSEGMYPARLLDTIQLLPQQAAMASILPTAIVNKDIFPCKACGIWYRNERNLQAHLMYYCSGRQREQENVTEESDANPHQTPSICPFPQCSKSFSSARALEMHLSTHSGVKMEETLPPGTNLKCTICNYTADSLITFQNHILSHLSQAAFRCNHCHISFQNHRELLQHQDLHGHSGKLHRESDSEHSPRGGEESLQQTRAELGAKKDIVLQSPKSTPKKDGSPDAELERAEKKPALSLQKGDGHHGSKASFSYTRIKSEPSSPRLASSPVQHNMGPTFPMGPFLSQFAFSQDISVVPQASEILAKMSELVHRRLRHGGNSYPPVIYSPLMPKGATCFECNITFNNLDNYLVHKKHYCNSRWQHMAKSPDFSSVSDKVSDAVSPNSGHSSVSMLAGCHPSEADSHLMPSACLNSSVMDMINAGGKVPDKDLTGQVKKVTTPTGVEERLNGKQTEVKSPNTSLADGDNDPNKTTCEACNITFSRHETYMVHKQYYCATRHDPPMKRMSANKVPAMQRTMRTRKRRKMYEMCLPDQEQRPPMGAQPPFLGVPTLANPCTSQEAVESLADRFHPRCDVFPGMVPKHLDASLTVNKSILAPKSNAIDPQELDAPIDLSKKCSPHPEKSCNSPKRLLDYHECTVCKISFNKVENYLAHKQNFCPVTAAQHGEIANLDQPMFPDVKTEGNNTDDMYDKSLVKCEKNGSSKLMVQNGSMFPQHLGPVPGLKAFNEAQLMPPREDNKNMFLPHCLYPGAIKKVKGAEQISPYFGIKPSDYMAGGLVMPDEPNEQEQGTNGASEAGKDQPAANGCPHPGKEPLPLLPKNRGMVIVNGGHKQDERPTPGPPQQENQPHNASPPDGQTSPTWGSDNPPDPNENASPTSKSPTEEAAPAVAKGVNGSAQTASSGKYCRLCDIQFNNLSNFITHKKFYCSSHAAEHVK</sequence>
<feature type="region of interest" description="Disordered" evidence="13">
    <location>
        <begin position="1"/>
        <end position="34"/>
    </location>
</feature>
<proteinExistence type="predicted"/>
<dbReference type="GO" id="GO:0007507">
    <property type="term" value="P:heart development"/>
    <property type="evidence" value="ECO:0007669"/>
    <property type="project" value="TreeGrafter"/>
</dbReference>
<feature type="compositionally biased region" description="Basic residues" evidence="13">
    <location>
        <begin position="1"/>
        <end position="13"/>
    </location>
</feature>
<dbReference type="PANTHER" id="PTHR12958">
    <property type="entry name" value="FRIEND OF GATA2-RELATED"/>
    <property type="match status" value="1"/>
</dbReference>
<organism evidence="16 17">
    <name type="scientific">Chanos chanos</name>
    <name type="common">Milkfish</name>
    <name type="synonym">Mugil chanos</name>
    <dbReference type="NCBI Taxonomy" id="29144"/>
    <lineage>
        <taxon>Eukaryota</taxon>
        <taxon>Metazoa</taxon>
        <taxon>Chordata</taxon>
        <taxon>Craniata</taxon>
        <taxon>Vertebrata</taxon>
        <taxon>Euteleostomi</taxon>
        <taxon>Actinopterygii</taxon>
        <taxon>Neopterygii</taxon>
        <taxon>Teleostei</taxon>
        <taxon>Ostariophysi</taxon>
        <taxon>Gonorynchiformes</taxon>
        <taxon>Chanidae</taxon>
        <taxon>Chanos</taxon>
    </lineage>
</organism>
<dbReference type="PROSITE" id="PS00028">
    <property type="entry name" value="ZINC_FINGER_C2H2_1"/>
    <property type="match status" value="2"/>
</dbReference>
<dbReference type="SMART" id="SM00355">
    <property type="entry name" value="ZnF_C2H2"/>
    <property type="match status" value="8"/>
</dbReference>